<dbReference type="GeneID" id="80538919"/>
<evidence type="ECO:0000313" key="3">
    <source>
        <dbReference type="EMBL" id="QJW39410.1"/>
    </source>
</evidence>
<feature type="compositionally biased region" description="Polar residues" evidence="2">
    <location>
        <begin position="147"/>
        <end position="165"/>
    </location>
</feature>
<keyword evidence="1" id="KW-0175">Coiled coil</keyword>
<accession>A0AAE7AMF6</accession>
<reference evidence="3" key="1">
    <citation type="journal article" date="2021" name="MBio">
        <title>Novel Mycoviruses Discovered in the Mycovirome of a Necrotrophic Fungus.</title>
        <authorList>
            <person name="Ruiz-Padilla A."/>
            <person name="Rodriguez-Romero J."/>
            <person name="Gomez-Cid I."/>
            <person name="Pacifico D."/>
            <person name="Ayllon M.A."/>
        </authorList>
    </citation>
    <scope>NUCLEOTIDE SEQUENCE</scope>
    <source>
        <strain evidence="3">BCS15_DN100</strain>
    </source>
</reference>
<feature type="region of interest" description="Disordered" evidence="2">
    <location>
        <begin position="280"/>
        <end position="334"/>
    </location>
</feature>
<feature type="compositionally biased region" description="Basic and acidic residues" evidence="2">
    <location>
        <begin position="228"/>
        <end position="247"/>
    </location>
</feature>
<feature type="compositionally biased region" description="Low complexity" evidence="2">
    <location>
        <begin position="284"/>
        <end position="294"/>
    </location>
</feature>
<feature type="coiled-coil region" evidence="1">
    <location>
        <begin position="78"/>
        <end position="105"/>
    </location>
</feature>
<organism evidence="3 4">
    <name type="scientific">Botrytis cinerea negative-stranded RNA virus 5</name>
    <dbReference type="NCBI Taxonomy" id="2735940"/>
    <lineage>
        <taxon>Viruses</taxon>
        <taxon>Riboviria</taxon>
        <taxon>Orthornavirae</taxon>
        <taxon>Negarnaviricota</taxon>
        <taxon>Haploviricotina</taxon>
        <taxon>Monjiviricetes</taxon>
        <taxon>Mononegavirales</taxon>
        <taxon>Mymonaviridae</taxon>
        <taxon>Botrytimonavirus</taxon>
        <taxon>Botrytimonavirus alphabotrytidis</taxon>
    </lineage>
</organism>
<feature type="compositionally biased region" description="Polar residues" evidence="2">
    <location>
        <begin position="295"/>
        <end position="308"/>
    </location>
</feature>
<sequence>MGVSVLTKLMMLEKQVRVMQLEKDRLGSELIEARLDIVDLEERLMDLSYVATELHKLSVDIEIQVTEKERFDLIKQSMDKLAIDNELLNKENKELKNDMTYLNLRLDKNIKSISSGDVIVPQSDDDLNHSGYDATKLANDDSAATLSINPNSVPESKAIQSASSHFKQKTNKYSNPLGHRHQASESWIAPNAKHEPVLHAAHYLTKKKYPNSTTGLKKPLDMTTKYKRYNDKHPKSTTKKAEPDKSRLSMLEKIQSPKGRIPVRPSIDLTSNAQAINYSSRKPSNVSAVSSASSTTLGRVSPKSSSTKPNHHNNNNNNTNNNNNNHSNHNHHAR</sequence>
<feature type="coiled-coil region" evidence="1">
    <location>
        <begin position="9"/>
        <end position="43"/>
    </location>
</feature>
<dbReference type="RefSeq" id="YP_010800333.1">
    <property type="nucleotide sequence ID" value="NC_076845.1"/>
</dbReference>
<feature type="compositionally biased region" description="Low complexity" evidence="2">
    <location>
        <begin position="312"/>
        <end position="327"/>
    </location>
</feature>
<evidence type="ECO:0000313" key="4">
    <source>
        <dbReference type="Proteomes" id="UP000830398"/>
    </source>
</evidence>
<dbReference type="Proteomes" id="UP000830398">
    <property type="component" value="Segment"/>
</dbReference>
<protein>
    <submittedName>
        <fullName evidence="3">Uncharacterized protein</fullName>
    </submittedName>
</protein>
<dbReference type="KEGG" id="vg:80538919"/>
<evidence type="ECO:0000256" key="2">
    <source>
        <dbReference type="SAM" id="MobiDB-lite"/>
    </source>
</evidence>
<keyword evidence="4" id="KW-1185">Reference proteome</keyword>
<evidence type="ECO:0000256" key="1">
    <source>
        <dbReference type="SAM" id="Coils"/>
    </source>
</evidence>
<feature type="region of interest" description="Disordered" evidence="2">
    <location>
        <begin position="147"/>
        <end position="181"/>
    </location>
</feature>
<feature type="region of interest" description="Disordered" evidence="2">
    <location>
        <begin position="209"/>
        <end position="267"/>
    </location>
</feature>
<name>A0AAE7AMF6_9MONO</name>
<proteinExistence type="predicted"/>
<dbReference type="EMBL" id="MN617152">
    <property type="protein sequence ID" value="QJW39410.1"/>
    <property type="molecule type" value="Genomic_RNA"/>
</dbReference>